<keyword evidence="2" id="KW-1185">Reference proteome</keyword>
<reference evidence="1 2" key="1">
    <citation type="journal article" date="2019" name="Sci. Rep.">
        <title>A high-quality genome of Eragrostis curvula grass provides insights into Poaceae evolution and supports new strategies to enhance forage quality.</title>
        <authorList>
            <person name="Carballo J."/>
            <person name="Santos B.A.C.M."/>
            <person name="Zappacosta D."/>
            <person name="Garbus I."/>
            <person name="Selva J.P."/>
            <person name="Gallo C.A."/>
            <person name="Diaz A."/>
            <person name="Albertini E."/>
            <person name="Caccamo M."/>
            <person name="Echenique V."/>
        </authorList>
    </citation>
    <scope>NUCLEOTIDE SEQUENCE [LARGE SCALE GENOMIC DNA]</scope>
    <source>
        <strain evidence="2">cv. Victoria</strain>
        <tissue evidence="1">Leaf</tissue>
    </source>
</reference>
<dbReference type="Proteomes" id="UP000324897">
    <property type="component" value="Chromosome 6"/>
</dbReference>
<name>A0A5J9WSE9_9POAL</name>
<evidence type="ECO:0000313" key="1">
    <source>
        <dbReference type="EMBL" id="TVU50795.1"/>
    </source>
</evidence>
<gene>
    <name evidence="1" type="ORF">EJB05_02185</name>
</gene>
<comment type="caution">
    <text evidence="1">The sequence shown here is derived from an EMBL/GenBank/DDBJ whole genome shotgun (WGS) entry which is preliminary data.</text>
</comment>
<sequence>MCHFITIQTISGTTLRLERPCRLCLKCSLPLQLLHQLLVDGTELLHLLFQIRRMSLLLLPILAHSLTLSSSVLKTWV</sequence>
<evidence type="ECO:0008006" key="3">
    <source>
        <dbReference type="Google" id="ProtNLM"/>
    </source>
</evidence>
<dbReference type="Gramene" id="TVU50795">
    <property type="protein sequence ID" value="TVU50795"/>
    <property type="gene ID" value="EJB05_02185"/>
</dbReference>
<organism evidence="1 2">
    <name type="scientific">Eragrostis curvula</name>
    <name type="common">weeping love grass</name>
    <dbReference type="NCBI Taxonomy" id="38414"/>
    <lineage>
        <taxon>Eukaryota</taxon>
        <taxon>Viridiplantae</taxon>
        <taxon>Streptophyta</taxon>
        <taxon>Embryophyta</taxon>
        <taxon>Tracheophyta</taxon>
        <taxon>Spermatophyta</taxon>
        <taxon>Magnoliopsida</taxon>
        <taxon>Liliopsida</taxon>
        <taxon>Poales</taxon>
        <taxon>Poaceae</taxon>
        <taxon>PACMAD clade</taxon>
        <taxon>Chloridoideae</taxon>
        <taxon>Eragrostideae</taxon>
        <taxon>Eragrostidinae</taxon>
        <taxon>Eragrostis</taxon>
    </lineage>
</organism>
<feature type="non-terminal residue" evidence="1">
    <location>
        <position position="1"/>
    </location>
</feature>
<protein>
    <recommendedName>
        <fullName evidence="3">Non-structural protein NS-S</fullName>
    </recommendedName>
</protein>
<evidence type="ECO:0000313" key="2">
    <source>
        <dbReference type="Proteomes" id="UP000324897"/>
    </source>
</evidence>
<dbReference type="AlphaFoldDB" id="A0A5J9WSE9"/>
<dbReference type="EMBL" id="RWGY01000002">
    <property type="protein sequence ID" value="TVU50795.1"/>
    <property type="molecule type" value="Genomic_DNA"/>
</dbReference>
<accession>A0A5J9WSE9</accession>
<proteinExistence type="predicted"/>